<organism evidence="2 3">
    <name type="scientific">Mycobacterium kansasii</name>
    <dbReference type="NCBI Taxonomy" id="1768"/>
    <lineage>
        <taxon>Bacteria</taxon>
        <taxon>Bacillati</taxon>
        <taxon>Actinomycetota</taxon>
        <taxon>Actinomycetes</taxon>
        <taxon>Mycobacteriales</taxon>
        <taxon>Mycobacteriaceae</taxon>
        <taxon>Mycobacterium</taxon>
    </lineage>
</organism>
<dbReference type="EMBL" id="MVBN01000002">
    <property type="protein sequence ID" value="OOK80475.1"/>
    <property type="molecule type" value="Genomic_DNA"/>
</dbReference>
<keyword evidence="2" id="KW-0812">Transmembrane</keyword>
<accession>A0A1V3XMQ0</accession>
<protein>
    <submittedName>
        <fullName evidence="2">Conserved transmembrane transport domain protein</fullName>
    </submittedName>
</protein>
<sequence length="49" mass="5316">MTPEGISRVDAERTAAQEGLKQSSLSDAKVYLGAPPRRSRTWPTAKSTI</sequence>
<feature type="region of interest" description="Disordered" evidence="1">
    <location>
        <begin position="1"/>
        <end position="49"/>
    </location>
</feature>
<reference evidence="2 3" key="1">
    <citation type="submission" date="2017-02" db="EMBL/GenBank/DDBJ databases">
        <title>Complete genome sequences of Mycobacterium kansasii strains isolated from rhesus macaques.</title>
        <authorList>
            <person name="Panda A."/>
            <person name="Nagaraj S."/>
            <person name="Zhao X."/>
            <person name="Tettelin H."/>
            <person name="Detolla L.J."/>
        </authorList>
    </citation>
    <scope>NUCLEOTIDE SEQUENCE [LARGE SCALE GENOMIC DNA]</scope>
    <source>
        <strain evidence="2 3">11-3469</strain>
    </source>
</reference>
<evidence type="ECO:0000313" key="3">
    <source>
        <dbReference type="Proteomes" id="UP000188532"/>
    </source>
</evidence>
<gene>
    <name evidence="2" type="primary">mmpL4_1</name>
    <name evidence="2" type="ORF">BZL29_1793</name>
</gene>
<name>A0A1V3XMQ0_MYCKA</name>
<proteinExistence type="predicted"/>
<evidence type="ECO:0000256" key="1">
    <source>
        <dbReference type="SAM" id="MobiDB-lite"/>
    </source>
</evidence>
<comment type="caution">
    <text evidence="2">The sequence shown here is derived from an EMBL/GenBank/DDBJ whole genome shotgun (WGS) entry which is preliminary data.</text>
</comment>
<evidence type="ECO:0000313" key="2">
    <source>
        <dbReference type="EMBL" id="OOK80475.1"/>
    </source>
</evidence>
<keyword evidence="2" id="KW-0472">Membrane</keyword>
<dbReference type="AlphaFoldDB" id="A0A1V3XMQ0"/>
<dbReference type="Proteomes" id="UP000188532">
    <property type="component" value="Unassembled WGS sequence"/>
</dbReference>